<accession>A0A9J5XNP1</accession>
<evidence type="ECO:0000313" key="1">
    <source>
        <dbReference type="EMBL" id="KAG5589859.1"/>
    </source>
</evidence>
<evidence type="ECO:0000313" key="2">
    <source>
        <dbReference type="Proteomes" id="UP000824120"/>
    </source>
</evidence>
<dbReference type="AlphaFoldDB" id="A0A9J5XNP1"/>
<dbReference type="PANTHER" id="PTHR33022:SF13">
    <property type="entry name" value="UBIQUITIN-LIKE PROTEASE FAMILY PROFILE DOMAIN-CONTAINING PROTEIN"/>
    <property type="match status" value="1"/>
</dbReference>
<dbReference type="OrthoDB" id="1300832at2759"/>
<sequence length="112" mass="12745">MKETKPIFLTSKISPIIFSTTKSVTAFKEIGFSNDSTVPKFKIAAFAEFLSHEIKVSSIPFRSEYFRSRYATLLWKYDTDKVNAGYVNKNDDPIRLNVASILLADDELINVE</sequence>
<dbReference type="Proteomes" id="UP000824120">
    <property type="component" value="Chromosome 8"/>
</dbReference>
<dbReference type="EMBL" id="JACXVP010000008">
    <property type="protein sequence ID" value="KAG5589859.1"/>
    <property type="molecule type" value="Genomic_DNA"/>
</dbReference>
<comment type="caution">
    <text evidence="1">The sequence shown here is derived from an EMBL/GenBank/DDBJ whole genome shotgun (WGS) entry which is preliminary data.</text>
</comment>
<proteinExistence type="predicted"/>
<protein>
    <submittedName>
        <fullName evidence="1">Uncharacterized protein</fullName>
    </submittedName>
</protein>
<organism evidence="1 2">
    <name type="scientific">Solanum commersonii</name>
    <name type="common">Commerson's wild potato</name>
    <name type="synonym">Commerson's nightshade</name>
    <dbReference type="NCBI Taxonomy" id="4109"/>
    <lineage>
        <taxon>Eukaryota</taxon>
        <taxon>Viridiplantae</taxon>
        <taxon>Streptophyta</taxon>
        <taxon>Embryophyta</taxon>
        <taxon>Tracheophyta</taxon>
        <taxon>Spermatophyta</taxon>
        <taxon>Magnoliopsida</taxon>
        <taxon>eudicotyledons</taxon>
        <taxon>Gunneridae</taxon>
        <taxon>Pentapetalae</taxon>
        <taxon>asterids</taxon>
        <taxon>lamiids</taxon>
        <taxon>Solanales</taxon>
        <taxon>Solanaceae</taxon>
        <taxon>Solanoideae</taxon>
        <taxon>Solaneae</taxon>
        <taxon>Solanum</taxon>
    </lineage>
</organism>
<reference evidence="1 2" key="1">
    <citation type="submission" date="2020-09" db="EMBL/GenBank/DDBJ databases">
        <title>De no assembly of potato wild relative species, Solanum commersonii.</title>
        <authorList>
            <person name="Cho K."/>
        </authorList>
    </citation>
    <scope>NUCLEOTIDE SEQUENCE [LARGE SCALE GENOMIC DNA]</scope>
    <source>
        <strain evidence="1">LZ3.2</strain>
        <tissue evidence="1">Leaf</tissue>
    </source>
</reference>
<dbReference type="PANTHER" id="PTHR33022">
    <property type="entry name" value="DUF1985 DOMAIN-CONTAINING PROTEIN"/>
    <property type="match status" value="1"/>
</dbReference>
<name>A0A9J5XNP1_SOLCO</name>
<keyword evidence="2" id="KW-1185">Reference proteome</keyword>
<gene>
    <name evidence="1" type="ORF">H5410_040373</name>
</gene>